<reference evidence="1" key="1">
    <citation type="submission" date="2018-05" db="EMBL/GenBank/DDBJ databases">
        <authorList>
            <person name="Lanie J.A."/>
            <person name="Ng W.-L."/>
            <person name="Kazmierczak K.M."/>
            <person name="Andrzejewski T.M."/>
            <person name="Davidsen T.M."/>
            <person name="Wayne K.J."/>
            <person name="Tettelin H."/>
            <person name="Glass J.I."/>
            <person name="Rusch D."/>
            <person name="Podicherti R."/>
            <person name="Tsui H.-C.T."/>
            <person name="Winkler M.E."/>
        </authorList>
    </citation>
    <scope>NUCLEOTIDE SEQUENCE</scope>
</reference>
<feature type="non-terminal residue" evidence="1">
    <location>
        <position position="211"/>
    </location>
</feature>
<organism evidence="1">
    <name type="scientific">marine metagenome</name>
    <dbReference type="NCBI Taxonomy" id="408172"/>
    <lineage>
        <taxon>unclassified sequences</taxon>
        <taxon>metagenomes</taxon>
        <taxon>ecological metagenomes</taxon>
    </lineage>
</organism>
<proteinExistence type="predicted"/>
<protein>
    <submittedName>
        <fullName evidence="1">Uncharacterized protein</fullName>
    </submittedName>
</protein>
<dbReference type="EMBL" id="UINC01011006">
    <property type="protein sequence ID" value="SVA48751.1"/>
    <property type="molecule type" value="Genomic_DNA"/>
</dbReference>
<gene>
    <name evidence="1" type="ORF">METZ01_LOCUS101605</name>
</gene>
<accession>A0A381W8Y6</accession>
<evidence type="ECO:0000313" key="1">
    <source>
        <dbReference type="EMBL" id="SVA48751.1"/>
    </source>
</evidence>
<name>A0A381W8Y6_9ZZZZ</name>
<sequence>MAVLRQPALAVILSVAAYGAVPGAVPGRVVVDGGVPVVGAPVQESAATGGLGRLSQAETPAPLAAETPLSYEHFPRILDPGETGTIRVVVEMVGDVQTVVFRRNVPTADLGRVIETWRRSGTRTVDGRVVSSFTEDYPASILSDLLVYAHGNDFPQVPLGRLEAPGKLNAEPDLVALWLRLAPSNLPSSAVRLLTADDGDEANAQYASHVV</sequence>
<dbReference type="AlphaFoldDB" id="A0A381W8Y6"/>